<dbReference type="WBParaSite" id="ACRNAN_scaffold9395.g26894.t1">
    <property type="protein sequence ID" value="ACRNAN_scaffold9395.g26894.t1"/>
    <property type="gene ID" value="ACRNAN_scaffold9395.g26894"/>
</dbReference>
<feature type="domain" description="PARP catalytic" evidence="1">
    <location>
        <begin position="47"/>
        <end position="96"/>
    </location>
</feature>
<dbReference type="Gene3D" id="3.90.228.10">
    <property type="match status" value="1"/>
</dbReference>
<dbReference type="Proteomes" id="UP000887540">
    <property type="component" value="Unplaced"/>
</dbReference>
<keyword evidence="2" id="KW-1185">Reference proteome</keyword>
<dbReference type="SUPFAM" id="SSF56399">
    <property type="entry name" value="ADP-ribosylation"/>
    <property type="match status" value="1"/>
</dbReference>
<dbReference type="PANTHER" id="PTHR36649:SF28">
    <property type="entry name" value="UBIQUITIN-LIKE DOMAIN-CONTAINING PROTEIN"/>
    <property type="match status" value="1"/>
</dbReference>
<dbReference type="GO" id="GO:0003950">
    <property type="term" value="F:NAD+ poly-ADP-ribosyltransferase activity"/>
    <property type="evidence" value="ECO:0007669"/>
    <property type="project" value="InterPro"/>
</dbReference>
<protein>
    <submittedName>
        <fullName evidence="3">PARP catalytic domain-containing protein</fullName>
    </submittedName>
</protein>
<evidence type="ECO:0000313" key="2">
    <source>
        <dbReference type="Proteomes" id="UP000887540"/>
    </source>
</evidence>
<evidence type="ECO:0000259" key="1">
    <source>
        <dbReference type="Pfam" id="PF00644"/>
    </source>
</evidence>
<dbReference type="Pfam" id="PF00644">
    <property type="entry name" value="PARP"/>
    <property type="match status" value="1"/>
</dbReference>
<organism evidence="2 3">
    <name type="scientific">Acrobeloides nanus</name>
    <dbReference type="NCBI Taxonomy" id="290746"/>
    <lineage>
        <taxon>Eukaryota</taxon>
        <taxon>Metazoa</taxon>
        <taxon>Ecdysozoa</taxon>
        <taxon>Nematoda</taxon>
        <taxon>Chromadorea</taxon>
        <taxon>Rhabditida</taxon>
        <taxon>Tylenchina</taxon>
        <taxon>Cephalobomorpha</taxon>
        <taxon>Cephaloboidea</taxon>
        <taxon>Cephalobidae</taxon>
        <taxon>Acrobeloides</taxon>
    </lineage>
</organism>
<evidence type="ECO:0000313" key="3">
    <source>
        <dbReference type="WBParaSite" id="ACRNAN_scaffold9395.g26894.t1"/>
    </source>
</evidence>
<reference evidence="3" key="1">
    <citation type="submission" date="2022-11" db="UniProtKB">
        <authorList>
            <consortium name="WormBaseParasite"/>
        </authorList>
    </citation>
    <scope>IDENTIFICATION</scope>
</reference>
<proteinExistence type="predicted"/>
<sequence>MRGGKEYIPPYGAFRIGLKAHNVYGEDSSWLGSYGQRVDSDPNEWPVAYHGTSIENVIGILTEGFSLEKANVGSFGIGIYCSPCHRTSLGYAKPFVYEQTTYQAVFQCRINPEAVKEHDRIWLVPNGTHIRPYGLCIYRNYMRC</sequence>
<name>A0A914EMZ7_9BILA</name>
<dbReference type="AlphaFoldDB" id="A0A914EMZ7"/>
<dbReference type="PANTHER" id="PTHR36649">
    <property type="entry name" value="UBIQUITIN-LIKE DOMAIN-CONTAINING PROTEIN"/>
    <property type="match status" value="1"/>
</dbReference>
<dbReference type="InterPro" id="IPR012317">
    <property type="entry name" value="Poly(ADP-ribose)pol_cat_dom"/>
</dbReference>
<accession>A0A914EMZ7</accession>